<evidence type="ECO:0000256" key="1">
    <source>
        <dbReference type="SAM" id="MobiDB-lite"/>
    </source>
</evidence>
<dbReference type="PANTHER" id="PTHR24114">
    <property type="entry name" value="LEUCINE RICH REPEAT FAMILY PROTEIN"/>
    <property type="match status" value="1"/>
</dbReference>
<feature type="region of interest" description="Disordered" evidence="1">
    <location>
        <begin position="1"/>
        <end position="41"/>
    </location>
</feature>
<dbReference type="InterPro" id="IPR002048">
    <property type="entry name" value="EF_hand_dom"/>
</dbReference>
<dbReference type="Gene3D" id="1.10.238.10">
    <property type="entry name" value="EF-hand"/>
    <property type="match status" value="1"/>
</dbReference>
<dbReference type="PANTHER" id="PTHR24114:SF49">
    <property type="entry name" value="LEUCINE-RICH REPEAT-CONTAINING PROTEIN 74A"/>
    <property type="match status" value="1"/>
</dbReference>
<accession>A0AAW0P376</accession>
<feature type="compositionally biased region" description="Basic and acidic residues" evidence="1">
    <location>
        <begin position="1"/>
        <end position="23"/>
    </location>
</feature>
<dbReference type="InterPro" id="IPR052394">
    <property type="entry name" value="LRR-containing"/>
</dbReference>
<dbReference type="PROSITE" id="PS51450">
    <property type="entry name" value="LRR"/>
    <property type="match status" value="1"/>
</dbReference>
<evidence type="ECO:0000313" key="4">
    <source>
        <dbReference type="Proteomes" id="UP001460270"/>
    </source>
</evidence>
<reference evidence="4" key="1">
    <citation type="submission" date="2024-04" db="EMBL/GenBank/DDBJ databases">
        <title>Salinicola lusitanus LLJ914,a marine bacterium isolated from the Okinawa Trough.</title>
        <authorList>
            <person name="Li J."/>
        </authorList>
    </citation>
    <scope>NUCLEOTIDE SEQUENCE [LARGE SCALE GENOMIC DNA]</scope>
</reference>
<dbReference type="PROSITE" id="PS50222">
    <property type="entry name" value="EF_HAND_2"/>
    <property type="match status" value="1"/>
</dbReference>
<dbReference type="InterPro" id="IPR032675">
    <property type="entry name" value="LRR_dom_sf"/>
</dbReference>
<dbReference type="Gene3D" id="3.80.10.10">
    <property type="entry name" value="Ribonuclease Inhibitor"/>
    <property type="match status" value="3"/>
</dbReference>
<dbReference type="Pfam" id="PF13516">
    <property type="entry name" value="LRR_6"/>
    <property type="match status" value="4"/>
</dbReference>
<dbReference type="SMART" id="SM00368">
    <property type="entry name" value="LRR_RI"/>
    <property type="match status" value="9"/>
</dbReference>
<name>A0AAW0P376_9GOBI</name>
<evidence type="ECO:0000313" key="3">
    <source>
        <dbReference type="EMBL" id="KAK7907846.1"/>
    </source>
</evidence>
<feature type="domain" description="EF-hand" evidence="2">
    <location>
        <begin position="377"/>
        <end position="412"/>
    </location>
</feature>
<dbReference type="GO" id="GO:0005509">
    <property type="term" value="F:calcium ion binding"/>
    <property type="evidence" value="ECO:0007669"/>
    <property type="project" value="InterPro"/>
</dbReference>
<keyword evidence="4" id="KW-1185">Reference proteome</keyword>
<dbReference type="SUPFAM" id="SSF47473">
    <property type="entry name" value="EF-hand"/>
    <property type="match status" value="1"/>
</dbReference>
<proteinExistence type="predicted"/>
<dbReference type="EMBL" id="JBBPFD010000011">
    <property type="protein sequence ID" value="KAK7907846.1"/>
    <property type="molecule type" value="Genomic_DNA"/>
</dbReference>
<gene>
    <name evidence="3" type="ORF">WMY93_016458</name>
</gene>
<comment type="caution">
    <text evidence="3">The sequence shown here is derived from an EMBL/GenBank/DDBJ whole genome shotgun (WGS) entry which is preliminary data.</text>
</comment>
<protein>
    <recommendedName>
        <fullName evidence="2">EF-hand domain-containing protein</fullName>
    </recommendedName>
</protein>
<dbReference type="InterPro" id="IPR001611">
    <property type="entry name" value="Leu-rich_rpt"/>
</dbReference>
<dbReference type="AlphaFoldDB" id="A0AAW0P376"/>
<dbReference type="Proteomes" id="UP001460270">
    <property type="component" value="Unassembled WGS sequence"/>
</dbReference>
<sequence length="434" mass="48422">MDRKVPLTEEERVEEHVEGRGEFDTDLEDSEEPVLQRREKDNQSLAEKYFKACCKIGTVPVEHLHNHQGEYLNLNHCGIGPLGAKALAIALQDDTTITNLELEDNSLKAEGTHYVVEMLQSNTKIHSFNLSKNGLCFEGAQIISKMMSDNYYVKCIRLSGNKFDDLSAKYIADALKGDYVIKELDLSHNEFSNTGGEYLGQMLAGNIGIEFLNLSWNNLSMKGAVALCAGLKVNSTLKYLLMASNGFSSYVAESLGQALKVNSALVLLDLSINLMDDHAISLLCPGLAVNCTLKVLKLHHNTITSVGALTLLKTVKNNSRTALEEIDISTVVVCEAFVELLEDINKRLPSLIVKFTVLPHVTKRLSALPIFKKYLKEQKDSLMESFQAVDKDRRLKISTADFRNISAEIPLDRNQIEWLVKKFDSKCTATISYR</sequence>
<dbReference type="SUPFAM" id="SSF52047">
    <property type="entry name" value="RNI-like"/>
    <property type="match status" value="1"/>
</dbReference>
<dbReference type="InterPro" id="IPR011992">
    <property type="entry name" value="EF-hand-dom_pair"/>
</dbReference>
<organism evidence="3 4">
    <name type="scientific">Mugilogobius chulae</name>
    <name type="common">yellowstripe goby</name>
    <dbReference type="NCBI Taxonomy" id="88201"/>
    <lineage>
        <taxon>Eukaryota</taxon>
        <taxon>Metazoa</taxon>
        <taxon>Chordata</taxon>
        <taxon>Craniata</taxon>
        <taxon>Vertebrata</taxon>
        <taxon>Euteleostomi</taxon>
        <taxon>Actinopterygii</taxon>
        <taxon>Neopterygii</taxon>
        <taxon>Teleostei</taxon>
        <taxon>Neoteleostei</taxon>
        <taxon>Acanthomorphata</taxon>
        <taxon>Gobiaria</taxon>
        <taxon>Gobiiformes</taxon>
        <taxon>Gobioidei</taxon>
        <taxon>Gobiidae</taxon>
        <taxon>Gobionellinae</taxon>
        <taxon>Mugilogobius</taxon>
    </lineage>
</organism>
<evidence type="ECO:0000259" key="2">
    <source>
        <dbReference type="PROSITE" id="PS50222"/>
    </source>
</evidence>